<keyword evidence="2" id="KW-1185">Reference proteome</keyword>
<evidence type="ECO:0000313" key="2">
    <source>
        <dbReference type="Proteomes" id="UP000839052"/>
    </source>
</evidence>
<dbReference type="InterPro" id="IPR027417">
    <property type="entry name" value="P-loop_NTPase"/>
</dbReference>
<dbReference type="RefSeq" id="WP_239795420.1">
    <property type="nucleotide sequence ID" value="NZ_OU912926.1"/>
</dbReference>
<dbReference type="EMBL" id="OU912926">
    <property type="protein sequence ID" value="CAG9931311.1"/>
    <property type="molecule type" value="Genomic_DNA"/>
</dbReference>
<gene>
    <name evidence="1" type="ORF">NTG6680_0058</name>
</gene>
<organism evidence="1 2">
    <name type="scientific">Candidatus Nitrotoga arctica</name>
    <dbReference type="NCBI Taxonomy" id="453162"/>
    <lineage>
        <taxon>Bacteria</taxon>
        <taxon>Pseudomonadati</taxon>
        <taxon>Pseudomonadota</taxon>
        <taxon>Betaproteobacteria</taxon>
        <taxon>Nitrosomonadales</taxon>
        <taxon>Gallionellaceae</taxon>
        <taxon>Candidatus Nitrotoga</taxon>
    </lineage>
</organism>
<dbReference type="Gene3D" id="3.40.50.300">
    <property type="entry name" value="P-loop containing nucleotide triphosphate hydrolases"/>
    <property type="match status" value="1"/>
</dbReference>
<dbReference type="InterPro" id="IPR029035">
    <property type="entry name" value="DHS-like_NAD/FAD-binding_dom"/>
</dbReference>
<dbReference type="Pfam" id="PF13289">
    <property type="entry name" value="SIR2_2"/>
    <property type="match status" value="1"/>
</dbReference>
<sequence>MEKLRQILSQGDTVIFIGSGISMWSGLSSWSALIEELARFVEYQGLKADLIRSEAQKGDLLQAASYGFDKLTPQLISEFIKKICCYGIAQPHEIHRKIVSLGPRCYITTNYDNLIEESLRKWQSDQFFKPPITNRQLTSMAELVHARATNFIFKPHGDAADCESIILTREQYRKLLPHGELHLALESLKLLLASRPVVYLGFGLRDPDFIYLKDILANLYKGGSRDHYAIMADVSDPEIDFWRRNYGIHLVGYTTIERPDKTRDHAPLLSLLDTFLTKVPVPAIAPRFDPCNTDTVLALARYSAGLARSPKLTREFQLRVHAQDKKRSSHGFYSDLHKFDHSPVEIFLDGISERALLIGMPGAGKTYSLRRAVARLADKLGEVCLAEQFCEKEIVVPIFADLKLYQGDLTELVSQSLPKNFPLNEVLRHFKVKIFLDSFNEMPKEYWESGSYEADFTKFINGIGNSSLIIGSRTNDGLDKLGIPVHFLDQIDDKDVTTELERLNIKIEGRFQREVHSLLQRPFYFQYIVSGAIRLPSEVHPKDFYQSFFKGLQKSFVTRFKEPFDLEKSLSLVAYDALNRGEEAFPLSEMHNILKSSVEASSIVDIEVRDISNWLVSASILIPHTGGRVAFVHQTVTEYLAAKELARLYQLSPHVLKEKLSLTRWDQALFLTLSLLSVEQSEFFLENVIKADFALALNAAKYIELGRDKVLARLLMEIPSRYESFSTSGREIDSAITSGLPITELHEPQIRSLIQCGNTLGAAAVNRLVSLKGAAVKDELLQMLFDCRNDFNFCCNGIASALKPYATDCDAKKIANWADLIEQEMVPDTDDDAVAGFTSGAADFLDEIDLSVIRYEFLPQETSSVIPKIRARILCNLLYKKKSTASLNFAGELLLRGIFEAAFPIHLISTSVKADCILSWDSFNTNHVRCLISNLDKTYKKWTLETLKDLCAARPDLATTVMQEAAKKTGIEKIILFHCISPTDLTPAFQGLAEFIEMSNEDRLKQSVDLLDGINFDWSDKEDLFSKLILLRDERLIKALLGGSVPPMIANLGKIKIGPIEPCLEWLKSLAVNQDSAWFIYQIGSLFAQYLDHSGQHEFIAEFNKSNSDYRRLLLKYILPYFKELTIDVFSEDAISFMLADLNQTKVSQFTGNLIALTATEKFINERLLLILPDAKELLLDNLHKVLKVAGARHGRRYVFER</sequence>
<evidence type="ECO:0000313" key="1">
    <source>
        <dbReference type="EMBL" id="CAG9931311.1"/>
    </source>
</evidence>
<accession>A0ABM8YV42</accession>
<protein>
    <submittedName>
        <fullName evidence="1">SIR2_2 domain-containing protein</fullName>
    </submittedName>
</protein>
<name>A0ABM8YV42_9PROT</name>
<reference evidence="1 2" key="1">
    <citation type="submission" date="2021-10" db="EMBL/GenBank/DDBJ databases">
        <authorList>
            <person name="Koch H."/>
        </authorList>
    </citation>
    <scope>NUCLEOTIDE SEQUENCE [LARGE SCALE GENOMIC DNA]</scope>
    <source>
        <strain evidence="1">6680</strain>
    </source>
</reference>
<dbReference type="SUPFAM" id="SSF52467">
    <property type="entry name" value="DHS-like NAD/FAD-binding domain"/>
    <property type="match status" value="1"/>
</dbReference>
<proteinExistence type="predicted"/>
<dbReference type="Proteomes" id="UP000839052">
    <property type="component" value="Chromosome"/>
</dbReference>